<comment type="caution">
    <text evidence="1">The sequence shown here is derived from an EMBL/GenBank/DDBJ whole genome shotgun (WGS) entry which is preliminary data.</text>
</comment>
<accession>A0ABW2MZ79</accession>
<protein>
    <submittedName>
        <fullName evidence="1">SRPBCC family protein</fullName>
    </submittedName>
</protein>
<dbReference type="SUPFAM" id="SSF55961">
    <property type="entry name" value="Bet v1-like"/>
    <property type="match status" value="1"/>
</dbReference>
<organism evidence="1 2">
    <name type="scientific">Nocardioides astragali</name>
    <dbReference type="NCBI Taxonomy" id="1776736"/>
    <lineage>
        <taxon>Bacteria</taxon>
        <taxon>Bacillati</taxon>
        <taxon>Actinomycetota</taxon>
        <taxon>Actinomycetes</taxon>
        <taxon>Propionibacteriales</taxon>
        <taxon>Nocardioidaceae</taxon>
        <taxon>Nocardioides</taxon>
    </lineage>
</organism>
<reference evidence="2" key="1">
    <citation type="journal article" date="2019" name="Int. J. Syst. Evol. Microbiol.">
        <title>The Global Catalogue of Microorganisms (GCM) 10K type strain sequencing project: providing services to taxonomists for standard genome sequencing and annotation.</title>
        <authorList>
            <consortium name="The Broad Institute Genomics Platform"/>
            <consortium name="The Broad Institute Genome Sequencing Center for Infectious Disease"/>
            <person name="Wu L."/>
            <person name="Ma J."/>
        </authorList>
    </citation>
    <scope>NUCLEOTIDE SEQUENCE [LARGE SCALE GENOMIC DNA]</scope>
    <source>
        <strain evidence="2">FCH27</strain>
    </source>
</reference>
<dbReference type="EMBL" id="JBHTCH010000002">
    <property type="protein sequence ID" value="MFC7359183.1"/>
    <property type="molecule type" value="Genomic_DNA"/>
</dbReference>
<dbReference type="Proteomes" id="UP001596524">
    <property type="component" value="Unassembled WGS sequence"/>
</dbReference>
<evidence type="ECO:0000313" key="2">
    <source>
        <dbReference type="Proteomes" id="UP001596524"/>
    </source>
</evidence>
<dbReference type="InterPro" id="IPR023393">
    <property type="entry name" value="START-like_dom_sf"/>
</dbReference>
<dbReference type="Pfam" id="PF10604">
    <property type="entry name" value="Polyketide_cyc2"/>
    <property type="match status" value="1"/>
</dbReference>
<dbReference type="RefSeq" id="WP_255892659.1">
    <property type="nucleotide sequence ID" value="NZ_JAFMZM010000007.1"/>
</dbReference>
<keyword evidence="2" id="KW-1185">Reference proteome</keyword>
<dbReference type="InterPro" id="IPR019587">
    <property type="entry name" value="Polyketide_cyclase/dehydratase"/>
</dbReference>
<name>A0ABW2MZ79_9ACTN</name>
<proteinExistence type="predicted"/>
<sequence length="151" mass="17201">MTDAEFELTRTVRAPIEQVFARLADVEGHNEWMPDKGSMLRRTRQTSAGPPGLGTTYEDSTTVGLVPGEIVEFDPPRRIVHHWWDSTRSGRIKMEGWPGYTLESTGDNETLVRHHAKLRAHGIYRMATPVLKRMALKERTVTLEALQKSFE</sequence>
<evidence type="ECO:0000313" key="1">
    <source>
        <dbReference type="EMBL" id="MFC7359183.1"/>
    </source>
</evidence>
<dbReference type="Gene3D" id="3.30.530.20">
    <property type="match status" value="1"/>
</dbReference>
<gene>
    <name evidence="1" type="ORF">ACFQO6_02795</name>
</gene>